<protein>
    <submittedName>
        <fullName evidence="1">Uncharacterized protein</fullName>
    </submittedName>
</protein>
<name>K5VNW9_PHACS</name>
<dbReference type="InParanoid" id="K5VNW9"/>
<gene>
    <name evidence="1" type="ORF">PHACADRAFT_266385</name>
</gene>
<evidence type="ECO:0000313" key="1">
    <source>
        <dbReference type="EMBL" id="EKM48395.1"/>
    </source>
</evidence>
<dbReference type="KEGG" id="pco:PHACADRAFT_266385"/>
<dbReference type="EMBL" id="JH931099">
    <property type="protein sequence ID" value="EKM48395.1"/>
    <property type="molecule type" value="Genomic_DNA"/>
</dbReference>
<dbReference type="AlphaFoldDB" id="K5VNW9"/>
<sequence>MDTALTLWAFDIKEDPAQPIDTMGFTDTAKVHVRPFKAGFTPRIPRLREVVESCMD</sequence>
<dbReference type="HOGENOM" id="CLU_3014930_0_0_1"/>
<keyword evidence="2" id="KW-1185">Reference proteome</keyword>
<proteinExistence type="predicted"/>
<accession>K5VNW9</accession>
<dbReference type="RefSeq" id="XP_007403054.1">
    <property type="nucleotide sequence ID" value="XM_007402992.1"/>
</dbReference>
<dbReference type="GeneID" id="18919398"/>
<evidence type="ECO:0000313" key="2">
    <source>
        <dbReference type="Proteomes" id="UP000008370"/>
    </source>
</evidence>
<dbReference type="OrthoDB" id="2789670at2759"/>
<reference evidence="1 2" key="1">
    <citation type="journal article" date="2012" name="BMC Genomics">
        <title>Comparative genomics of the white-rot fungi, Phanerochaete carnosa and P. chrysosporium, to elucidate the genetic basis of the distinct wood types they colonize.</title>
        <authorList>
            <person name="Suzuki H."/>
            <person name="MacDonald J."/>
            <person name="Syed K."/>
            <person name="Salamov A."/>
            <person name="Hori C."/>
            <person name="Aerts A."/>
            <person name="Henrissat B."/>
            <person name="Wiebenga A."/>
            <person name="vanKuyk P.A."/>
            <person name="Barry K."/>
            <person name="Lindquist E."/>
            <person name="LaButti K."/>
            <person name="Lapidus A."/>
            <person name="Lucas S."/>
            <person name="Coutinho P."/>
            <person name="Gong Y."/>
            <person name="Samejima M."/>
            <person name="Mahadevan R."/>
            <person name="Abou-Zaid M."/>
            <person name="de Vries R.P."/>
            <person name="Igarashi K."/>
            <person name="Yadav J.S."/>
            <person name="Grigoriev I.V."/>
            <person name="Master E.R."/>
        </authorList>
    </citation>
    <scope>NUCLEOTIDE SEQUENCE [LARGE SCALE GENOMIC DNA]</scope>
    <source>
        <strain evidence="1 2">HHB-10118-sp</strain>
    </source>
</reference>
<dbReference type="Proteomes" id="UP000008370">
    <property type="component" value="Unassembled WGS sequence"/>
</dbReference>
<organism evidence="1 2">
    <name type="scientific">Phanerochaete carnosa (strain HHB-10118-sp)</name>
    <name type="common">White-rot fungus</name>
    <name type="synonym">Peniophora carnosa</name>
    <dbReference type="NCBI Taxonomy" id="650164"/>
    <lineage>
        <taxon>Eukaryota</taxon>
        <taxon>Fungi</taxon>
        <taxon>Dikarya</taxon>
        <taxon>Basidiomycota</taxon>
        <taxon>Agaricomycotina</taxon>
        <taxon>Agaricomycetes</taxon>
        <taxon>Polyporales</taxon>
        <taxon>Phanerochaetaceae</taxon>
        <taxon>Phanerochaete</taxon>
    </lineage>
</organism>